<keyword evidence="2" id="KW-1185">Reference proteome</keyword>
<evidence type="ECO:0000313" key="2">
    <source>
        <dbReference type="Proteomes" id="UP001432251"/>
    </source>
</evidence>
<name>A0ACD5ADV4_9ACTN</name>
<proteinExistence type="predicted"/>
<sequence length="69" mass="7734">MGLFSRKPDSPPRGYDADDAKVLAAVHRDLDAHRPEKDQPKRDSWHRNSADTSGPSAPTANSPKRGRRW</sequence>
<dbReference type="EMBL" id="CP146022">
    <property type="protein sequence ID" value="WWQ65402.1"/>
    <property type="molecule type" value="Genomic_DNA"/>
</dbReference>
<evidence type="ECO:0000313" key="1">
    <source>
        <dbReference type="EMBL" id="WWQ65402.1"/>
    </source>
</evidence>
<organism evidence="1 2">
    <name type="scientific">Streptomyces citrinus</name>
    <dbReference type="NCBI Taxonomy" id="3118173"/>
    <lineage>
        <taxon>Bacteria</taxon>
        <taxon>Bacillati</taxon>
        <taxon>Actinomycetota</taxon>
        <taxon>Actinomycetes</taxon>
        <taxon>Kitasatosporales</taxon>
        <taxon>Streptomycetaceae</taxon>
        <taxon>Streptomyces</taxon>
    </lineage>
</organism>
<dbReference type="Proteomes" id="UP001432251">
    <property type="component" value="Chromosome"/>
</dbReference>
<protein>
    <submittedName>
        <fullName evidence="1">Uncharacterized protein</fullName>
    </submittedName>
</protein>
<accession>A0ACD5ADV4</accession>
<gene>
    <name evidence="1" type="ORF">V2W30_20135</name>
</gene>
<reference evidence="1" key="1">
    <citation type="journal article" date="2025" name="Int. J. Syst. Evol. Microbiol.">
        <title>Streptomyces citrinus sp. nov., with yellow diffusible pigment.</title>
        <authorList>
            <person name="He Y."/>
            <person name="Yang E."/>
            <person name="Xu J."/>
            <person name="Sun Y."/>
            <person name="Sun L."/>
        </authorList>
    </citation>
    <scope>NUCLEOTIDE SEQUENCE</scope>
    <source>
        <strain evidence="1">Q6</strain>
    </source>
</reference>